<keyword evidence="8" id="KW-1185">Reference proteome</keyword>
<reference evidence="7 8" key="1">
    <citation type="submission" date="2008-10" db="EMBL/GenBank/DDBJ databases">
        <title>Draft genome sequence of Collinsella stercoris (DSM 13279).</title>
        <authorList>
            <person name="Sudarsanam P."/>
            <person name="Ley R."/>
            <person name="Guruge J."/>
            <person name="Turnbaugh P.J."/>
            <person name="Mahowald M."/>
            <person name="Liep D."/>
            <person name="Gordon J."/>
        </authorList>
    </citation>
    <scope>NUCLEOTIDE SEQUENCE [LARGE SCALE GENOMIC DNA]</scope>
    <source>
        <strain evidence="7 8">DSM 13279</strain>
    </source>
</reference>
<dbReference type="GO" id="GO:0016887">
    <property type="term" value="F:ATP hydrolysis activity"/>
    <property type="evidence" value="ECO:0007669"/>
    <property type="project" value="InterPro"/>
</dbReference>
<dbReference type="EC" id="3.6.3.27" evidence="7"/>
<proteinExistence type="predicted"/>
<dbReference type="GO" id="GO:0005524">
    <property type="term" value="F:ATP binding"/>
    <property type="evidence" value="ECO:0007669"/>
    <property type="project" value="UniProtKB-KW"/>
</dbReference>
<dbReference type="RefSeq" id="WP_006720435.1">
    <property type="nucleotide sequence ID" value="NZ_CP085935.1"/>
</dbReference>
<dbReference type="PANTHER" id="PTHR43423:SF1">
    <property type="entry name" value="ABC TRANSPORTER I FAMILY MEMBER 17"/>
    <property type="match status" value="1"/>
</dbReference>
<evidence type="ECO:0000256" key="2">
    <source>
        <dbReference type="ARBA" id="ARBA00022741"/>
    </source>
</evidence>
<organism evidence="7 8">
    <name type="scientific">Collinsella stercoris DSM 13279</name>
    <dbReference type="NCBI Taxonomy" id="445975"/>
    <lineage>
        <taxon>Bacteria</taxon>
        <taxon>Bacillati</taxon>
        <taxon>Actinomycetota</taxon>
        <taxon>Coriobacteriia</taxon>
        <taxon>Coriobacteriales</taxon>
        <taxon>Coriobacteriaceae</taxon>
        <taxon>Collinsella</taxon>
    </lineage>
</organism>
<sequence>MSDVITGEAAAGSAGASTAAAPDGNGLGTTAPAAQPMSGSAGIAGGVSAAAGTSSAASELGRVAAAVAPAPEVVLETRDVNVFYGDNHALHNTSLAFHKGEITALIGPSGCGKSTFLRSLNLMNREIRGCRVEGEILYGGRNVNTREENLYELRRSIGMVFQQPNPFHKTIYENIVFAPKRHGLRGKDNLDALVEESLRGAALWDEVKDKLHQSAFSLSGGQQQRLCIARTLAMHPDVILFDEPCSALDPISTLAIEELMHSVVRDRAIVIVTHNMEQASRVSNRTAFFYMGDMVEYGETDQIFQRPRDKRLNDYLTGMFS</sequence>
<evidence type="ECO:0000256" key="4">
    <source>
        <dbReference type="ARBA" id="ARBA00022967"/>
    </source>
</evidence>
<evidence type="ECO:0000313" key="8">
    <source>
        <dbReference type="Proteomes" id="UP000003560"/>
    </source>
</evidence>
<reference evidence="7 8" key="2">
    <citation type="submission" date="2008-10" db="EMBL/GenBank/DDBJ databases">
        <authorList>
            <person name="Fulton L."/>
            <person name="Clifton S."/>
            <person name="Fulton B."/>
            <person name="Xu J."/>
            <person name="Minx P."/>
            <person name="Pepin K.H."/>
            <person name="Johnson M."/>
            <person name="Thiruvilangam P."/>
            <person name="Bhonagiri V."/>
            <person name="Nash W.E."/>
            <person name="Mardis E.R."/>
            <person name="Wilson R.K."/>
        </authorList>
    </citation>
    <scope>NUCLEOTIDE SEQUENCE [LARGE SCALE GENOMIC DNA]</scope>
    <source>
        <strain evidence="7 8">DSM 13279</strain>
    </source>
</reference>
<evidence type="ECO:0000313" key="7">
    <source>
        <dbReference type="EMBL" id="EEA91014.1"/>
    </source>
</evidence>
<dbReference type="AlphaFoldDB" id="B6G9N2"/>
<name>B6G9N2_9ACTN</name>
<keyword evidence="4" id="KW-1278">Translocase</keyword>
<dbReference type="GO" id="GO:0005315">
    <property type="term" value="F:phosphate transmembrane transporter activity"/>
    <property type="evidence" value="ECO:0007669"/>
    <property type="project" value="InterPro"/>
</dbReference>
<dbReference type="Pfam" id="PF00005">
    <property type="entry name" value="ABC_tran"/>
    <property type="match status" value="1"/>
</dbReference>
<dbReference type="NCBIfam" id="TIGR00972">
    <property type="entry name" value="3a0107s01c2"/>
    <property type="match status" value="1"/>
</dbReference>
<dbReference type="eggNOG" id="COG1117">
    <property type="taxonomic scope" value="Bacteria"/>
</dbReference>
<dbReference type="GO" id="GO:0035435">
    <property type="term" value="P:phosphate ion transmembrane transport"/>
    <property type="evidence" value="ECO:0007669"/>
    <property type="project" value="InterPro"/>
</dbReference>
<dbReference type="InterPro" id="IPR003439">
    <property type="entry name" value="ABC_transporter-like_ATP-bd"/>
</dbReference>
<feature type="region of interest" description="Disordered" evidence="5">
    <location>
        <begin position="1"/>
        <end position="33"/>
    </location>
</feature>
<dbReference type="GO" id="GO:0016020">
    <property type="term" value="C:membrane"/>
    <property type="evidence" value="ECO:0007669"/>
    <property type="project" value="InterPro"/>
</dbReference>
<dbReference type="HOGENOM" id="CLU_000604_1_22_11"/>
<dbReference type="InterPro" id="IPR005670">
    <property type="entry name" value="PstB-like"/>
</dbReference>
<gene>
    <name evidence="7" type="primary">pstB</name>
    <name evidence="7" type="ORF">COLSTE_00773</name>
</gene>
<accession>B6G9N2</accession>
<dbReference type="SMART" id="SM00382">
    <property type="entry name" value="AAA"/>
    <property type="match status" value="1"/>
</dbReference>
<dbReference type="SUPFAM" id="SSF52540">
    <property type="entry name" value="P-loop containing nucleoside triphosphate hydrolases"/>
    <property type="match status" value="1"/>
</dbReference>
<dbReference type="InterPro" id="IPR027417">
    <property type="entry name" value="P-loop_NTPase"/>
</dbReference>
<dbReference type="InterPro" id="IPR017871">
    <property type="entry name" value="ABC_transporter-like_CS"/>
</dbReference>
<dbReference type="CDD" id="cd03260">
    <property type="entry name" value="ABC_PstB_phosphate_transporter"/>
    <property type="match status" value="1"/>
</dbReference>
<evidence type="ECO:0000259" key="6">
    <source>
        <dbReference type="PROSITE" id="PS50893"/>
    </source>
</evidence>
<dbReference type="GeneID" id="98003042"/>
<keyword evidence="3 7" id="KW-0067">ATP-binding</keyword>
<feature type="compositionally biased region" description="Low complexity" evidence="5">
    <location>
        <begin position="9"/>
        <end position="21"/>
    </location>
</feature>
<dbReference type="Proteomes" id="UP000003560">
    <property type="component" value="Unassembled WGS sequence"/>
</dbReference>
<dbReference type="STRING" id="445975.COLSTE_00773"/>
<dbReference type="PROSITE" id="PS00211">
    <property type="entry name" value="ABC_TRANSPORTER_1"/>
    <property type="match status" value="1"/>
</dbReference>
<dbReference type="PROSITE" id="PS50893">
    <property type="entry name" value="ABC_TRANSPORTER_2"/>
    <property type="match status" value="1"/>
</dbReference>
<evidence type="ECO:0000256" key="5">
    <source>
        <dbReference type="SAM" id="MobiDB-lite"/>
    </source>
</evidence>
<comment type="caution">
    <text evidence="7">The sequence shown here is derived from an EMBL/GenBank/DDBJ whole genome shotgun (WGS) entry which is preliminary data.</text>
</comment>
<evidence type="ECO:0000256" key="1">
    <source>
        <dbReference type="ARBA" id="ARBA00022448"/>
    </source>
</evidence>
<feature type="domain" description="ABC transporter" evidence="6">
    <location>
        <begin position="75"/>
        <end position="316"/>
    </location>
</feature>
<protein>
    <submittedName>
        <fullName evidence="7">Phosphate ABC transporter, ATP-binding protein</fullName>
        <ecNumber evidence="7">3.6.3.27</ecNumber>
    </submittedName>
</protein>
<dbReference type="EMBL" id="ABXJ01000044">
    <property type="protein sequence ID" value="EEA91014.1"/>
    <property type="molecule type" value="Genomic_DNA"/>
</dbReference>
<keyword evidence="7" id="KW-0378">Hydrolase</keyword>
<keyword evidence="2" id="KW-0547">Nucleotide-binding</keyword>
<dbReference type="InterPro" id="IPR003593">
    <property type="entry name" value="AAA+_ATPase"/>
</dbReference>
<dbReference type="Gene3D" id="3.40.50.300">
    <property type="entry name" value="P-loop containing nucleotide triphosphate hydrolases"/>
    <property type="match status" value="1"/>
</dbReference>
<dbReference type="PANTHER" id="PTHR43423">
    <property type="entry name" value="ABC TRANSPORTER I FAMILY MEMBER 17"/>
    <property type="match status" value="1"/>
</dbReference>
<evidence type="ECO:0000256" key="3">
    <source>
        <dbReference type="ARBA" id="ARBA00022840"/>
    </source>
</evidence>
<keyword evidence="1" id="KW-0813">Transport</keyword>